<dbReference type="Gene3D" id="2.30.40.10">
    <property type="entry name" value="Urease, subunit C, domain 1"/>
    <property type="match status" value="1"/>
</dbReference>
<feature type="signal peptide" evidence="1">
    <location>
        <begin position="1"/>
        <end position="24"/>
    </location>
</feature>
<dbReference type="AlphaFoldDB" id="A0A517TYW8"/>
<keyword evidence="3" id="KW-0378">Hydrolase</keyword>
<organism evidence="3 4">
    <name type="scientific">Lacipirellula limnantheis</name>
    <dbReference type="NCBI Taxonomy" id="2528024"/>
    <lineage>
        <taxon>Bacteria</taxon>
        <taxon>Pseudomonadati</taxon>
        <taxon>Planctomycetota</taxon>
        <taxon>Planctomycetia</taxon>
        <taxon>Pirellulales</taxon>
        <taxon>Lacipirellulaceae</taxon>
        <taxon>Lacipirellula</taxon>
    </lineage>
</organism>
<dbReference type="EC" id="3.5.1.91" evidence="3"/>
<dbReference type="InterPro" id="IPR013108">
    <property type="entry name" value="Amidohydro_3"/>
</dbReference>
<dbReference type="Gene3D" id="3.20.20.140">
    <property type="entry name" value="Metal-dependent hydrolases"/>
    <property type="match status" value="1"/>
</dbReference>
<dbReference type="Proteomes" id="UP000317909">
    <property type="component" value="Chromosome"/>
</dbReference>
<dbReference type="PANTHER" id="PTHR22642">
    <property type="entry name" value="IMIDAZOLONEPROPIONASE"/>
    <property type="match status" value="1"/>
</dbReference>
<evidence type="ECO:0000313" key="3">
    <source>
        <dbReference type="EMBL" id="QDT73568.1"/>
    </source>
</evidence>
<sequence length="570" mass="62251" precursor="true">MHSAVRSLALACSLLTIAVADSFAETADVIYHGGDVVTIDDRNPTAEAVAIKDGKIIAVGKKADVLKLKGENTKIIDLDGKTLLPGFVDGHGHCMYVGVQAASANLLAPPDHTVKDIADLQAELKKWAAGATAKKFQLILGFGYDDAQLKEQRHPTRHELDEVSQDLPVLIIHQSSHLAAMNTKALELAGITADTKNPPGGVIRREKDGKTPDGVLEETAFMMAAVKVLPKMGEAELDSLGVAGQRLYAANGYTFAQEGRSNAVLDKTWMRLAEGKKMLIDVASYPDLTFSDTPFGIDTPWYSKAMKNGYRIAGVKLSFDGSPQGKTAFLSQPYFIPPHGQQSNFRGYPTVPAEEVNRKVALCYEKGWQFLAHCNGDAAGDMMIGAVKDARAKLGKGKDRRDVMIHCQTVREDQLDAMQEYGLFPSMFGMHCFYWGDWHRDSVLGAERAERISPARSALRRGMIFSQHHDAPVALPSAIRILASVVTRRTRSGDILGAGQCIDVNAALKSLTLWAAYQHYEEANRGSIEVGKLADFVVLDKNPHRVPISELEDLKVLETIKEGKAIYNAR</sequence>
<dbReference type="Gene3D" id="3.10.310.70">
    <property type="match status" value="1"/>
</dbReference>
<dbReference type="EMBL" id="CP036339">
    <property type="protein sequence ID" value="QDT73568.1"/>
    <property type="molecule type" value="Genomic_DNA"/>
</dbReference>
<evidence type="ECO:0000313" key="4">
    <source>
        <dbReference type="Proteomes" id="UP000317909"/>
    </source>
</evidence>
<name>A0A517TYW8_9BACT</name>
<dbReference type="CDD" id="cd01300">
    <property type="entry name" value="YtcJ_like"/>
    <property type="match status" value="1"/>
</dbReference>
<dbReference type="SUPFAM" id="SSF51556">
    <property type="entry name" value="Metallo-dependent hydrolases"/>
    <property type="match status" value="1"/>
</dbReference>
<dbReference type="PANTHER" id="PTHR22642:SF2">
    <property type="entry name" value="PROTEIN LONG AFTER FAR-RED 3"/>
    <property type="match status" value="1"/>
</dbReference>
<gene>
    <name evidence="3" type="primary">nfdA_2</name>
    <name evidence="3" type="ORF">I41_27570</name>
</gene>
<proteinExistence type="predicted"/>
<dbReference type="GO" id="GO:0016810">
    <property type="term" value="F:hydrolase activity, acting on carbon-nitrogen (but not peptide) bonds"/>
    <property type="evidence" value="ECO:0007669"/>
    <property type="project" value="InterPro"/>
</dbReference>
<dbReference type="InterPro" id="IPR033932">
    <property type="entry name" value="YtcJ-like"/>
</dbReference>
<feature type="chain" id="PRO_5022122975" evidence="1">
    <location>
        <begin position="25"/>
        <end position="570"/>
    </location>
</feature>
<keyword evidence="4" id="KW-1185">Reference proteome</keyword>
<evidence type="ECO:0000259" key="2">
    <source>
        <dbReference type="Pfam" id="PF07969"/>
    </source>
</evidence>
<dbReference type="Pfam" id="PF07969">
    <property type="entry name" value="Amidohydro_3"/>
    <property type="match status" value="1"/>
</dbReference>
<feature type="domain" description="Amidohydrolase 3" evidence="2">
    <location>
        <begin position="74"/>
        <end position="567"/>
    </location>
</feature>
<dbReference type="KEGG" id="llh:I41_27570"/>
<dbReference type="InterPro" id="IPR032466">
    <property type="entry name" value="Metal_Hydrolase"/>
</dbReference>
<protein>
    <submittedName>
        <fullName evidence="3">N-substituted formamide deformylase</fullName>
        <ecNumber evidence="3">3.5.1.91</ecNumber>
    </submittedName>
</protein>
<accession>A0A517TYW8</accession>
<reference evidence="3 4" key="1">
    <citation type="submission" date="2019-02" db="EMBL/GenBank/DDBJ databases">
        <title>Deep-cultivation of Planctomycetes and their phenomic and genomic characterization uncovers novel biology.</title>
        <authorList>
            <person name="Wiegand S."/>
            <person name="Jogler M."/>
            <person name="Boedeker C."/>
            <person name="Pinto D."/>
            <person name="Vollmers J."/>
            <person name="Rivas-Marin E."/>
            <person name="Kohn T."/>
            <person name="Peeters S.H."/>
            <person name="Heuer A."/>
            <person name="Rast P."/>
            <person name="Oberbeckmann S."/>
            <person name="Bunk B."/>
            <person name="Jeske O."/>
            <person name="Meyerdierks A."/>
            <person name="Storesund J.E."/>
            <person name="Kallscheuer N."/>
            <person name="Luecker S."/>
            <person name="Lage O.M."/>
            <person name="Pohl T."/>
            <person name="Merkel B.J."/>
            <person name="Hornburger P."/>
            <person name="Mueller R.-W."/>
            <person name="Bruemmer F."/>
            <person name="Labrenz M."/>
            <person name="Spormann A.M."/>
            <person name="Op den Camp H."/>
            <person name="Overmann J."/>
            <person name="Amann R."/>
            <person name="Jetten M.S.M."/>
            <person name="Mascher T."/>
            <person name="Medema M.H."/>
            <person name="Devos D.P."/>
            <person name="Kaster A.-K."/>
            <person name="Ovreas L."/>
            <person name="Rohde M."/>
            <person name="Galperin M.Y."/>
            <person name="Jogler C."/>
        </authorList>
    </citation>
    <scope>NUCLEOTIDE SEQUENCE [LARGE SCALE GENOMIC DNA]</scope>
    <source>
        <strain evidence="3 4">I41</strain>
    </source>
</reference>
<dbReference type="InterPro" id="IPR011059">
    <property type="entry name" value="Metal-dep_hydrolase_composite"/>
</dbReference>
<evidence type="ECO:0000256" key="1">
    <source>
        <dbReference type="SAM" id="SignalP"/>
    </source>
</evidence>
<keyword evidence="1" id="KW-0732">Signal</keyword>
<dbReference type="SUPFAM" id="SSF51338">
    <property type="entry name" value="Composite domain of metallo-dependent hydrolases"/>
    <property type="match status" value="1"/>
</dbReference>